<feature type="transmembrane region" description="Helical" evidence="1">
    <location>
        <begin position="162"/>
        <end position="186"/>
    </location>
</feature>
<dbReference type="Proteomes" id="UP000027222">
    <property type="component" value="Unassembled WGS sequence"/>
</dbReference>
<organism evidence="3 4">
    <name type="scientific">Galerina marginata (strain CBS 339.88)</name>
    <dbReference type="NCBI Taxonomy" id="685588"/>
    <lineage>
        <taxon>Eukaryota</taxon>
        <taxon>Fungi</taxon>
        <taxon>Dikarya</taxon>
        <taxon>Basidiomycota</taxon>
        <taxon>Agaricomycotina</taxon>
        <taxon>Agaricomycetes</taxon>
        <taxon>Agaricomycetidae</taxon>
        <taxon>Agaricales</taxon>
        <taxon>Agaricineae</taxon>
        <taxon>Strophariaceae</taxon>
        <taxon>Galerina</taxon>
    </lineage>
</organism>
<feature type="transmembrane region" description="Helical" evidence="1">
    <location>
        <begin position="12"/>
        <end position="31"/>
    </location>
</feature>
<keyword evidence="1" id="KW-0812">Transmembrane</keyword>
<keyword evidence="1" id="KW-1133">Transmembrane helix</keyword>
<evidence type="ECO:0000313" key="3">
    <source>
        <dbReference type="EMBL" id="KDR82178.1"/>
    </source>
</evidence>
<proteinExistence type="predicted"/>
<accession>A0A067TT70</accession>
<evidence type="ECO:0000259" key="2">
    <source>
        <dbReference type="Pfam" id="PF20151"/>
    </source>
</evidence>
<gene>
    <name evidence="3" type="ORF">GALMADRAFT_264430</name>
</gene>
<dbReference type="Pfam" id="PF20151">
    <property type="entry name" value="DUF6533"/>
    <property type="match status" value="1"/>
</dbReference>
<evidence type="ECO:0000256" key="1">
    <source>
        <dbReference type="SAM" id="Phobius"/>
    </source>
</evidence>
<dbReference type="OrthoDB" id="2958007at2759"/>
<keyword evidence="1" id="KW-0472">Membrane</keyword>
<name>A0A067TT70_GALM3</name>
<keyword evidence="4" id="KW-1185">Reference proteome</keyword>
<protein>
    <recommendedName>
        <fullName evidence="2">DUF6533 domain-containing protein</fullName>
    </recommendedName>
</protein>
<sequence length="284" mass="32506">MAHSGAFAEERLRSFSVAASTLLVWDILLTLDKEVDMVWKADWNLMKVLYLFQRYLPIVDTIFLNLQSQLGENLGAAECLRLYSASGWLMFFGFALSEVILTLRAWAVWNRERRLTIILVVLWVMVWGPIAAFIAHFIRSIIIGPPPYAGYRGCFVYDANTSLFLCFLLLTVWNIVVFGLMAVVGIRIRAWSSKSKLFQLIYRDGAIYYLYVFAFSALNVIAIVTFRSGYQFTLTSLERCLHSVLASRVLLNLRICAREDSSWSERLTEFVMSENPPDETSNSD</sequence>
<feature type="transmembrane region" description="Helical" evidence="1">
    <location>
        <begin position="82"/>
        <end position="103"/>
    </location>
</feature>
<dbReference type="HOGENOM" id="CLU_035509_11_3_1"/>
<feature type="transmembrane region" description="Helical" evidence="1">
    <location>
        <begin position="115"/>
        <end position="142"/>
    </location>
</feature>
<feature type="transmembrane region" description="Helical" evidence="1">
    <location>
        <begin position="207"/>
        <end position="226"/>
    </location>
</feature>
<reference evidence="4" key="1">
    <citation type="journal article" date="2014" name="Proc. Natl. Acad. Sci. U.S.A.">
        <title>Extensive sampling of basidiomycete genomes demonstrates inadequacy of the white-rot/brown-rot paradigm for wood decay fungi.</title>
        <authorList>
            <person name="Riley R."/>
            <person name="Salamov A.A."/>
            <person name="Brown D.W."/>
            <person name="Nagy L.G."/>
            <person name="Floudas D."/>
            <person name="Held B.W."/>
            <person name="Levasseur A."/>
            <person name="Lombard V."/>
            <person name="Morin E."/>
            <person name="Otillar R."/>
            <person name="Lindquist E.A."/>
            <person name="Sun H."/>
            <person name="LaButti K.M."/>
            <person name="Schmutz J."/>
            <person name="Jabbour D."/>
            <person name="Luo H."/>
            <person name="Baker S.E."/>
            <person name="Pisabarro A.G."/>
            <person name="Walton J.D."/>
            <person name="Blanchette R.A."/>
            <person name="Henrissat B."/>
            <person name="Martin F."/>
            <person name="Cullen D."/>
            <person name="Hibbett D.S."/>
            <person name="Grigoriev I.V."/>
        </authorList>
    </citation>
    <scope>NUCLEOTIDE SEQUENCE [LARGE SCALE GENOMIC DNA]</scope>
    <source>
        <strain evidence="4">CBS 339.88</strain>
    </source>
</reference>
<feature type="domain" description="DUF6533" evidence="2">
    <location>
        <begin position="15"/>
        <end position="59"/>
    </location>
</feature>
<dbReference type="EMBL" id="KL142370">
    <property type="protein sequence ID" value="KDR82178.1"/>
    <property type="molecule type" value="Genomic_DNA"/>
</dbReference>
<evidence type="ECO:0000313" key="4">
    <source>
        <dbReference type="Proteomes" id="UP000027222"/>
    </source>
</evidence>
<dbReference type="AlphaFoldDB" id="A0A067TT70"/>
<dbReference type="InterPro" id="IPR045340">
    <property type="entry name" value="DUF6533"/>
</dbReference>